<gene>
    <name evidence="4" type="ORF">WG66_6945</name>
</gene>
<feature type="compositionally biased region" description="Acidic residues" evidence="2">
    <location>
        <begin position="181"/>
        <end position="192"/>
    </location>
</feature>
<dbReference type="SUPFAM" id="SSF57701">
    <property type="entry name" value="Zn2/Cys6 DNA-binding domain"/>
    <property type="match status" value="1"/>
</dbReference>
<evidence type="ECO:0000313" key="4">
    <source>
        <dbReference type="EMBL" id="KTB40481.1"/>
    </source>
</evidence>
<dbReference type="Proteomes" id="UP000054988">
    <property type="component" value="Unassembled WGS sequence"/>
</dbReference>
<evidence type="ECO:0000313" key="5">
    <source>
        <dbReference type="Proteomes" id="UP000054988"/>
    </source>
</evidence>
<dbReference type="Gene3D" id="4.10.240.10">
    <property type="entry name" value="Zn(2)-C6 fungal-type DNA-binding domain"/>
    <property type="match status" value="1"/>
</dbReference>
<dbReference type="InterPro" id="IPR036864">
    <property type="entry name" value="Zn2-C6_fun-type_DNA-bd_sf"/>
</dbReference>
<comment type="caution">
    <text evidence="4">The sequence shown here is derived from an EMBL/GenBank/DDBJ whole genome shotgun (WGS) entry which is preliminary data.</text>
</comment>
<reference evidence="4 5" key="1">
    <citation type="submission" date="2015-12" db="EMBL/GenBank/DDBJ databases">
        <title>Draft genome sequence of Moniliophthora roreri, the causal agent of frosty pod rot of cacao.</title>
        <authorList>
            <person name="Aime M.C."/>
            <person name="Diaz-Valderrama J.R."/>
            <person name="Kijpornyongpan T."/>
            <person name="Phillips-Mora W."/>
        </authorList>
    </citation>
    <scope>NUCLEOTIDE SEQUENCE [LARGE SCALE GENOMIC DNA]</scope>
    <source>
        <strain evidence="4 5">MCA 2952</strain>
    </source>
</reference>
<feature type="domain" description="Zn(2)-C6 fungal-type" evidence="3">
    <location>
        <begin position="5"/>
        <end position="42"/>
    </location>
</feature>
<dbReference type="AlphaFoldDB" id="A0A0W0FVT3"/>
<keyword evidence="1" id="KW-0175">Coiled coil</keyword>
<proteinExistence type="predicted"/>
<evidence type="ECO:0000256" key="1">
    <source>
        <dbReference type="SAM" id="Coils"/>
    </source>
</evidence>
<dbReference type="EMBL" id="LATX01001577">
    <property type="protein sequence ID" value="KTB40481.1"/>
    <property type="molecule type" value="Genomic_DNA"/>
</dbReference>
<sequence>MNMPACDQCAEEKAICDVATFLPQREGKSCKRCAENHLPCSFVQERRKATPVATRPVEVIDLLDDDEPPMPSGSKGKAPENAFPPIDPSENATLIHFLTKEFAAVNRANEALSKANAQLRNEVKELRQEVAAISAGMHELTDDHICIERRLKLSHAKLDYVYNSCLEVEREQSTLKSTLDDGGDDDAQEDHEDSTSSQDGSGDTDEGSADEADKKSVEGGTQA</sequence>
<dbReference type="PROSITE" id="PS50048">
    <property type="entry name" value="ZN2_CY6_FUNGAL_2"/>
    <property type="match status" value="1"/>
</dbReference>
<feature type="coiled-coil region" evidence="1">
    <location>
        <begin position="102"/>
        <end position="143"/>
    </location>
</feature>
<protein>
    <recommendedName>
        <fullName evidence="3">Zn(2)-C6 fungal-type domain-containing protein</fullName>
    </recommendedName>
</protein>
<evidence type="ECO:0000259" key="3">
    <source>
        <dbReference type="PROSITE" id="PS50048"/>
    </source>
</evidence>
<dbReference type="GO" id="GO:0000981">
    <property type="term" value="F:DNA-binding transcription factor activity, RNA polymerase II-specific"/>
    <property type="evidence" value="ECO:0007669"/>
    <property type="project" value="InterPro"/>
</dbReference>
<feature type="region of interest" description="Disordered" evidence="2">
    <location>
        <begin position="175"/>
        <end position="223"/>
    </location>
</feature>
<organism evidence="4 5">
    <name type="scientific">Moniliophthora roreri</name>
    <name type="common">Frosty pod rot fungus</name>
    <name type="synonym">Monilia roreri</name>
    <dbReference type="NCBI Taxonomy" id="221103"/>
    <lineage>
        <taxon>Eukaryota</taxon>
        <taxon>Fungi</taxon>
        <taxon>Dikarya</taxon>
        <taxon>Basidiomycota</taxon>
        <taxon>Agaricomycotina</taxon>
        <taxon>Agaricomycetes</taxon>
        <taxon>Agaricomycetidae</taxon>
        <taxon>Agaricales</taxon>
        <taxon>Marasmiineae</taxon>
        <taxon>Marasmiaceae</taxon>
        <taxon>Moniliophthora</taxon>
    </lineage>
</organism>
<dbReference type="InterPro" id="IPR001138">
    <property type="entry name" value="Zn2Cys6_DnaBD"/>
</dbReference>
<dbReference type="GO" id="GO:0008270">
    <property type="term" value="F:zinc ion binding"/>
    <property type="evidence" value="ECO:0007669"/>
    <property type="project" value="InterPro"/>
</dbReference>
<accession>A0A0W0FVT3</accession>
<evidence type="ECO:0000256" key="2">
    <source>
        <dbReference type="SAM" id="MobiDB-lite"/>
    </source>
</evidence>
<name>A0A0W0FVT3_MONRR</name>